<feature type="transmembrane region" description="Helical" evidence="9">
    <location>
        <begin position="230"/>
        <end position="251"/>
    </location>
</feature>
<name>B8H8A3_PSECP</name>
<dbReference type="InterPro" id="IPR049829">
    <property type="entry name" value="MptA/B-like"/>
</dbReference>
<feature type="region of interest" description="Disordered" evidence="8">
    <location>
        <begin position="1"/>
        <end position="22"/>
    </location>
</feature>
<protein>
    <submittedName>
        <fullName evidence="10">Integral membrane protein</fullName>
    </submittedName>
</protein>
<keyword evidence="2" id="KW-0328">Glycosyltransferase</keyword>
<feature type="transmembrane region" description="Helical" evidence="9">
    <location>
        <begin position="378"/>
        <end position="396"/>
    </location>
</feature>
<dbReference type="NCBIfam" id="NF038066">
    <property type="entry name" value="MptB"/>
    <property type="match status" value="1"/>
</dbReference>
<feature type="region of interest" description="Disordered" evidence="8">
    <location>
        <begin position="527"/>
        <end position="563"/>
    </location>
</feature>
<evidence type="ECO:0000256" key="3">
    <source>
        <dbReference type="ARBA" id="ARBA00022679"/>
    </source>
</evidence>
<reference evidence="10" key="1">
    <citation type="submission" date="2009-01" db="EMBL/GenBank/DDBJ databases">
        <title>Complete sequence of chromosome of Arthrobacter chlorophenolicus A6.</title>
        <authorList>
            <consortium name="US DOE Joint Genome Institute"/>
            <person name="Lucas S."/>
            <person name="Copeland A."/>
            <person name="Lapidus A."/>
            <person name="Glavina del Rio T."/>
            <person name="Tice H."/>
            <person name="Bruce D."/>
            <person name="Goodwin L."/>
            <person name="Pitluck S."/>
            <person name="Goltsman E."/>
            <person name="Clum A."/>
            <person name="Larimer F."/>
            <person name="Land M."/>
            <person name="Hauser L."/>
            <person name="Kyrpides N."/>
            <person name="Mikhailova N."/>
            <person name="Jansson J."/>
            <person name="Richardson P."/>
        </authorList>
    </citation>
    <scope>NUCLEOTIDE SEQUENCE [LARGE SCALE GENOMIC DNA]</scope>
    <source>
        <strain evidence="10">A6</strain>
    </source>
</reference>
<keyword evidence="11" id="KW-1185">Reference proteome</keyword>
<evidence type="ECO:0000256" key="7">
    <source>
        <dbReference type="ARBA" id="ARBA00043987"/>
    </source>
</evidence>
<keyword evidence="3" id="KW-0808">Transferase</keyword>
<feature type="transmembrane region" description="Helical" evidence="9">
    <location>
        <begin position="111"/>
        <end position="129"/>
    </location>
</feature>
<dbReference type="RefSeq" id="WP_012630813.1">
    <property type="nucleotide sequence ID" value="NC_011886.1"/>
</dbReference>
<evidence type="ECO:0000313" key="11">
    <source>
        <dbReference type="Proteomes" id="UP000002505"/>
    </source>
</evidence>
<evidence type="ECO:0000256" key="2">
    <source>
        <dbReference type="ARBA" id="ARBA00022676"/>
    </source>
</evidence>
<organism evidence="10 11">
    <name type="scientific">Pseudarthrobacter chlorophenolicus (strain ATCC 700700 / DSM 12829 / CIP 107037 / JCM 12360 / KCTC 9906 / NCIMB 13794 / A6)</name>
    <name type="common">Arthrobacter chlorophenolicus</name>
    <dbReference type="NCBI Taxonomy" id="452863"/>
    <lineage>
        <taxon>Bacteria</taxon>
        <taxon>Bacillati</taxon>
        <taxon>Actinomycetota</taxon>
        <taxon>Actinomycetes</taxon>
        <taxon>Micrococcales</taxon>
        <taxon>Micrococcaceae</taxon>
        <taxon>Pseudarthrobacter</taxon>
    </lineage>
</organism>
<evidence type="ECO:0000256" key="4">
    <source>
        <dbReference type="ARBA" id="ARBA00022692"/>
    </source>
</evidence>
<evidence type="ECO:0000256" key="6">
    <source>
        <dbReference type="ARBA" id="ARBA00023136"/>
    </source>
</evidence>
<evidence type="ECO:0000256" key="1">
    <source>
        <dbReference type="ARBA" id="ARBA00004141"/>
    </source>
</evidence>
<evidence type="ECO:0000256" key="8">
    <source>
        <dbReference type="SAM" id="MobiDB-lite"/>
    </source>
</evidence>
<dbReference type="GO" id="GO:0016020">
    <property type="term" value="C:membrane"/>
    <property type="evidence" value="ECO:0007669"/>
    <property type="project" value="UniProtKB-SubCell"/>
</dbReference>
<dbReference type="GO" id="GO:0016757">
    <property type="term" value="F:glycosyltransferase activity"/>
    <property type="evidence" value="ECO:0007669"/>
    <property type="project" value="UniProtKB-KW"/>
</dbReference>
<dbReference type="KEGG" id="ach:Achl_0074"/>
<dbReference type="HOGENOM" id="CLU_023913_1_0_11"/>
<feature type="transmembrane region" description="Helical" evidence="9">
    <location>
        <begin position="271"/>
        <end position="298"/>
    </location>
</feature>
<sequence>MTAGGSHLRTSESRPDTPATASAPAKGRAYLATIEGFIGSLMMFVGSIGTGWIANGSPMIRQPVVIALRTEGWGVTVSTFLLTLGAMLLMRSWLRLGQRLADWGSKSLRSVVIAVSAWSLPLIFCVPVFSRDVYAYTGQGRLVQEGQNPYEVGISTLNNWFALGADPAWAENRTPYGPYFLWLARGVVGLTGAQPDASVLLFRLLAGVGVLLCVIYVPKLAELHGINGARALWITVANPLFLISFIASAHNDALMVGLAVAGVYFAATRRYVAGILLVTASIGIKPITVLLLPFIGVMWAGPSASWLRKFLMWGATAGISLAVLLLSGIPYNLGMGWTWAILDTTPGYTGYSPSGFLGQQVEFLANVLGLPGGTFATWLRTGMKWTAIGLVLLLMFRGDYSRAVRRMALAFTAVVMLSPIIQPWYILWFLPFLAVTGIRDDWQIRSLYVGVTFFVVFGAQDQLSVWGFVELPIPPSSLAFVTALAFTFYLLFLDVHTRKLLIEGRPLDLARTGWQWVAERRAARRAHGDADAEASAAVGTADGPGAPDQASADQASADQAEGR</sequence>
<dbReference type="eggNOG" id="ENOG502ZKU6">
    <property type="taxonomic scope" value="Bacteria"/>
</dbReference>
<feature type="transmembrane region" description="Helical" evidence="9">
    <location>
        <begin position="73"/>
        <end position="90"/>
    </location>
</feature>
<keyword evidence="5 9" id="KW-1133">Transmembrane helix</keyword>
<accession>B8H8A3</accession>
<dbReference type="Proteomes" id="UP000002505">
    <property type="component" value="Chromosome"/>
</dbReference>
<evidence type="ECO:0000256" key="9">
    <source>
        <dbReference type="SAM" id="Phobius"/>
    </source>
</evidence>
<feature type="transmembrane region" description="Helical" evidence="9">
    <location>
        <begin position="29"/>
        <end position="53"/>
    </location>
</feature>
<dbReference type="Pfam" id="PF26314">
    <property type="entry name" value="MptA_B_family"/>
    <property type="match status" value="1"/>
</dbReference>
<comment type="similarity">
    <text evidence="7">Belongs to the MptA/B family.</text>
</comment>
<feature type="transmembrane region" description="Helical" evidence="9">
    <location>
        <begin position="200"/>
        <end position="218"/>
    </location>
</feature>
<keyword evidence="4 9" id="KW-0812">Transmembrane</keyword>
<feature type="transmembrane region" description="Helical" evidence="9">
    <location>
        <begin position="471"/>
        <end position="492"/>
    </location>
</feature>
<dbReference type="AlphaFoldDB" id="B8H8A3"/>
<gene>
    <name evidence="10" type="ordered locus">Achl_0074</name>
</gene>
<evidence type="ECO:0000313" key="10">
    <source>
        <dbReference type="EMBL" id="ACL38077.1"/>
    </source>
</evidence>
<dbReference type="EMBL" id="CP001341">
    <property type="protein sequence ID" value="ACL38077.1"/>
    <property type="molecule type" value="Genomic_DNA"/>
</dbReference>
<feature type="transmembrane region" description="Helical" evidence="9">
    <location>
        <begin position="310"/>
        <end position="329"/>
    </location>
</feature>
<keyword evidence="6 9" id="KW-0472">Membrane</keyword>
<comment type="subcellular location">
    <subcellularLocation>
        <location evidence="1">Membrane</location>
        <topology evidence="1">Multi-pass membrane protein</topology>
    </subcellularLocation>
</comment>
<feature type="transmembrane region" description="Helical" evidence="9">
    <location>
        <begin position="408"/>
        <end position="430"/>
    </location>
</feature>
<dbReference type="STRING" id="452863.Achl_0074"/>
<proteinExistence type="inferred from homology"/>
<evidence type="ECO:0000256" key="5">
    <source>
        <dbReference type="ARBA" id="ARBA00022989"/>
    </source>
</evidence>
<feature type="compositionally biased region" description="Low complexity" evidence="8">
    <location>
        <begin position="533"/>
        <end position="563"/>
    </location>
</feature>